<keyword evidence="2" id="KW-1003">Cell membrane</keyword>
<dbReference type="SUPFAM" id="SSF55874">
    <property type="entry name" value="ATPase domain of HSP90 chaperone/DNA topoisomerase II/histidine kinase"/>
    <property type="match status" value="1"/>
</dbReference>
<reference evidence="14 15" key="1">
    <citation type="submission" date="2024-03" db="EMBL/GenBank/DDBJ databases">
        <title>Bacilli Hybrid Assemblies.</title>
        <authorList>
            <person name="Kovac J."/>
        </authorList>
    </citation>
    <scope>NUCLEOTIDE SEQUENCE [LARGE SCALE GENOMIC DNA]</scope>
    <source>
        <strain evidence="14 15">FSL R7-0666</strain>
    </source>
</reference>
<dbReference type="EMBL" id="JBCITK010000001">
    <property type="protein sequence ID" value="MEN0645364.1"/>
    <property type="molecule type" value="Genomic_DNA"/>
</dbReference>
<dbReference type="Proteomes" id="UP001418796">
    <property type="component" value="Unassembled WGS sequence"/>
</dbReference>
<accession>A0ABU9VN90</accession>
<evidence type="ECO:0000256" key="2">
    <source>
        <dbReference type="ARBA" id="ARBA00022475"/>
    </source>
</evidence>
<evidence type="ECO:0000256" key="6">
    <source>
        <dbReference type="ARBA" id="ARBA00022741"/>
    </source>
</evidence>
<keyword evidence="15" id="KW-1185">Reference proteome</keyword>
<evidence type="ECO:0000256" key="7">
    <source>
        <dbReference type="ARBA" id="ARBA00022777"/>
    </source>
</evidence>
<feature type="transmembrane region" description="Helical" evidence="12">
    <location>
        <begin position="14"/>
        <end position="37"/>
    </location>
</feature>
<evidence type="ECO:0000259" key="13">
    <source>
        <dbReference type="SMART" id="SM00387"/>
    </source>
</evidence>
<gene>
    <name evidence="14" type="ORF">MKY91_19550</name>
</gene>
<keyword evidence="7 14" id="KW-0418">Kinase</keyword>
<keyword evidence="9 12" id="KW-1133">Transmembrane helix</keyword>
<organism evidence="14 15">
    <name type="scientific">Alkalicoccobacillus gibsonii</name>
    <dbReference type="NCBI Taxonomy" id="79881"/>
    <lineage>
        <taxon>Bacteria</taxon>
        <taxon>Bacillati</taxon>
        <taxon>Bacillota</taxon>
        <taxon>Bacilli</taxon>
        <taxon>Bacillales</taxon>
        <taxon>Bacillaceae</taxon>
        <taxon>Alkalicoccobacillus</taxon>
    </lineage>
</organism>
<evidence type="ECO:0000313" key="15">
    <source>
        <dbReference type="Proteomes" id="UP001418796"/>
    </source>
</evidence>
<protein>
    <submittedName>
        <fullName evidence="14">Sensor histidine kinase</fullName>
        <ecNumber evidence="14">2.7.13.3</ecNumber>
    </submittedName>
</protein>
<dbReference type="InterPro" id="IPR050640">
    <property type="entry name" value="Bact_2-comp_sensor_kinase"/>
</dbReference>
<dbReference type="EC" id="2.7.13.3" evidence="14"/>
<keyword evidence="3" id="KW-0597">Phosphoprotein</keyword>
<evidence type="ECO:0000256" key="5">
    <source>
        <dbReference type="ARBA" id="ARBA00022692"/>
    </source>
</evidence>
<keyword evidence="5 12" id="KW-0812">Transmembrane</keyword>
<comment type="subcellular location">
    <subcellularLocation>
        <location evidence="1">Cell membrane</location>
        <topology evidence="1">Multi-pass membrane protein</topology>
    </subcellularLocation>
</comment>
<keyword evidence="6" id="KW-0547">Nucleotide-binding</keyword>
<dbReference type="RefSeq" id="WP_343131936.1">
    <property type="nucleotide sequence ID" value="NZ_JBCITK010000001.1"/>
</dbReference>
<dbReference type="Pfam" id="PF06580">
    <property type="entry name" value="His_kinase"/>
    <property type="match status" value="1"/>
</dbReference>
<evidence type="ECO:0000313" key="14">
    <source>
        <dbReference type="EMBL" id="MEN0645364.1"/>
    </source>
</evidence>
<keyword evidence="10" id="KW-0902">Two-component regulatory system</keyword>
<keyword evidence="11 12" id="KW-0472">Membrane</keyword>
<evidence type="ECO:0000256" key="3">
    <source>
        <dbReference type="ARBA" id="ARBA00022553"/>
    </source>
</evidence>
<keyword evidence="8" id="KW-0067">ATP-binding</keyword>
<proteinExistence type="predicted"/>
<keyword evidence="4 14" id="KW-0808">Transferase</keyword>
<dbReference type="PANTHER" id="PTHR34220">
    <property type="entry name" value="SENSOR HISTIDINE KINASE YPDA"/>
    <property type="match status" value="1"/>
</dbReference>
<dbReference type="Gene3D" id="3.30.565.10">
    <property type="entry name" value="Histidine kinase-like ATPase, C-terminal domain"/>
    <property type="match status" value="1"/>
</dbReference>
<dbReference type="PANTHER" id="PTHR34220:SF11">
    <property type="entry name" value="SENSOR PROTEIN KINASE HPTS"/>
    <property type="match status" value="1"/>
</dbReference>
<evidence type="ECO:0000256" key="11">
    <source>
        <dbReference type="ARBA" id="ARBA00023136"/>
    </source>
</evidence>
<sequence length="554" mass="64255">MKRKTMKDEIIRSFIKYAIIIVAIILVIYLLSLYLIFRASIVNPNQEMNQQIATEIEFGFNEYREGVAQFVQDDAIRSFLTKKTGSSTVNQRLYDFRNNQQMFANFVLLDADEEIVATSYYEEIYEELDQSAFLKEFMDKAQQDGLIEERLTKQMKDIDSDAAYVFAGALTDESQQPIGYLFFFLGNQLPSTNNHLLFITDPYDNVIFHSRSFPFTTLGKLELEQGHYIQSATDYFYKTRSTISENQIQVVTLTPINAYRLLLLYGLLTMIVSSLLMILVIWIVTPKILKKSLQPFDALVTMISNKNQNQHFQLEHMYDEVQTIYEEYTSRVHEINSLVDQNQKIMEKTRLSEMKHLEAKFNPHFLFNVLEMIKYEILSDPESAATMIVKTAKLMRYNINFGETTVPLEKDLNYLEDYFSLQKMRYGGRLTYHIQVDPSVYNAQIPKLMIQPLIENAIKHNINLTKHLHVELIISVLDDAHLLIQVRDNGCGIEVEDLSSIYKILSEEVKVTEHTGLKNTHQLIQLLYGKEYGLEIATKCNEGTVITLRIPFKG</sequence>
<dbReference type="GO" id="GO:0004673">
    <property type="term" value="F:protein histidine kinase activity"/>
    <property type="evidence" value="ECO:0007669"/>
    <property type="project" value="UniProtKB-EC"/>
</dbReference>
<evidence type="ECO:0000256" key="10">
    <source>
        <dbReference type="ARBA" id="ARBA00023012"/>
    </source>
</evidence>
<comment type="caution">
    <text evidence="14">The sequence shown here is derived from an EMBL/GenBank/DDBJ whole genome shotgun (WGS) entry which is preliminary data.</text>
</comment>
<evidence type="ECO:0000256" key="1">
    <source>
        <dbReference type="ARBA" id="ARBA00004651"/>
    </source>
</evidence>
<name>A0ABU9VN90_9BACI</name>
<dbReference type="InterPro" id="IPR036890">
    <property type="entry name" value="HATPase_C_sf"/>
</dbReference>
<evidence type="ECO:0000256" key="8">
    <source>
        <dbReference type="ARBA" id="ARBA00022840"/>
    </source>
</evidence>
<evidence type="ECO:0000256" key="9">
    <source>
        <dbReference type="ARBA" id="ARBA00022989"/>
    </source>
</evidence>
<dbReference type="Pfam" id="PF02518">
    <property type="entry name" value="HATPase_c"/>
    <property type="match status" value="1"/>
</dbReference>
<evidence type="ECO:0000256" key="4">
    <source>
        <dbReference type="ARBA" id="ARBA00022679"/>
    </source>
</evidence>
<dbReference type="SMART" id="SM00387">
    <property type="entry name" value="HATPase_c"/>
    <property type="match status" value="1"/>
</dbReference>
<feature type="transmembrane region" description="Helical" evidence="12">
    <location>
        <begin position="262"/>
        <end position="284"/>
    </location>
</feature>
<dbReference type="InterPro" id="IPR003594">
    <property type="entry name" value="HATPase_dom"/>
</dbReference>
<feature type="domain" description="Histidine kinase/HSP90-like ATPase" evidence="13">
    <location>
        <begin position="441"/>
        <end position="554"/>
    </location>
</feature>
<evidence type="ECO:0000256" key="12">
    <source>
        <dbReference type="SAM" id="Phobius"/>
    </source>
</evidence>
<dbReference type="InterPro" id="IPR010559">
    <property type="entry name" value="Sig_transdc_His_kin_internal"/>
</dbReference>